<dbReference type="Gene3D" id="1.20.120.900">
    <property type="entry name" value="Pex19, mPTS binding domain"/>
    <property type="match status" value="1"/>
</dbReference>
<dbReference type="GO" id="GO:0033328">
    <property type="term" value="F:peroxisome membrane targeting sequence binding"/>
    <property type="evidence" value="ECO:0007669"/>
    <property type="project" value="TreeGrafter"/>
</dbReference>
<dbReference type="OrthoDB" id="21292at2759"/>
<dbReference type="PANTHER" id="PTHR12774">
    <property type="entry name" value="PEROXISOMAL BIOGENESIS FACTOR 19"/>
    <property type="match status" value="1"/>
</dbReference>
<evidence type="ECO:0000256" key="3">
    <source>
        <dbReference type="SAM" id="MobiDB-lite"/>
    </source>
</evidence>
<accession>A0A1B0CDN0</accession>
<feature type="compositionally biased region" description="Basic and acidic residues" evidence="3">
    <location>
        <begin position="23"/>
        <end position="37"/>
    </location>
</feature>
<evidence type="ECO:0000313" key="5">
    <source>
        <dbReference type="Proteomes" id="UP000092461"/>
    </source>
</evidence>
<evidence type="ECO:0000256" key="1">
    <source>
        <dbReference type="ARBA" id="ARBA00006326"/>
    </source>
</evidence>
<dbReference type="InterPro" id="IPR038322">
    <property type="entry name" value="Pex19_C_sf"/>
</dbReference>
<dbReference type="Pfam" id="PF04614">
    <property type="entry name" value="Pex19"/>
    <property type="match status" value="1"/>
</dbReference>
<dbReference type="RefSeq" id="XP_055689025.1">
    <property type="nucleotide sequence ID" value="XM_055833050.1"/>
</dbReference>
<dbReference type="VEuPathDB" id="VectorBase:LLONM1_004512"/>
<dbReference type="AlphaFoldDB" id="A0A1B0CDN0"/>
<organism evidence="4 5">
    <name type="scientific">Lutzomyia longipalpis</name>
    <name type="common">Sand fly</name>
    <dbReference type="NCBI Taxonomy" id="7200"/>
    <lineage>
        <taxon>Eukaryota</taxon>
        <taxon>Metazoa</taxon>
        <taxon>Ecdysozoa</taxon>
        <taxon>Arthropoda</taxon>
        <taxon>Hexapoda</taxon>
        <taxon>Insecta</taxon>
        <taxon>Pterygota</taxon>
        <taxon>Neoptera</taxon>
        <taxon>Endopterygota</taxon>
        <taxon>Diptera</taxon>
        <taxon>Nematocera</taxon>
        <taxon>Psychodoidea</taxon>
        <taxon>Psychodidae</taxon>
        <taxon>Lutzomyia</taxon>
        <taxon>Lutzomyia</taxon>
    </lineage>
</organism>
<dbReference type="KEGG" id="lll:129793223"/>
<evidence type="ECO:0000313" key="4">
    <source>
        <dbReference type="EnsemblMetazoa" id="LLOJ002450-PA"/>
    </source>
</evidence>
<dbReference type="InterPro" id="IPR006708">
    <property type="entry name" value="Pex19"/>
</dbReference>
<feature type="compositionally biased region" description="Acidic residues" evidence="3">
    <location>
        <begin position="12"/>
        <end position="22"/>
    </location>
</feature>
<protein>
    <recommendedName>
        <fullName evidence="2">Peroxin-19</fullName>
    </recommendedName>
</protein>
<dbReference type="VEuPathDB" id="VectorBase:LLOJ002450"/>
<feature type="compositionally biased region" description="Basic and acidic residues" evidence="3">
    <location>
        <begin position="1"/>
        <end position="11"/>
    </location>
</feature>
<name>A0A1B0CDN0_LUTLO</name>
<dbReference type="EMBL" id="AJWK01008028">
    <property type="status" value="NOT_ANNOTATED_CDS"/>
    <property type="molecule type" value="Genomic_DNA"/>
</dbReference>
<dbReference type="GO" id="GO:0045046">
    <property type="term" value="P:protein import into peroxisome membrane"/>
    <property type="evidence" value="ECO:0007669"/>
    <property type="project" value="TreeGrafter"/>
</dbReference>
<dbReference type="EnsemblMetazoa" id="LLOJ002450-RA">
    <property type="protein sequence ID" value="LLOJ002450-PA"/>
    <property type="gene ID" value="LLOJ002450"/>
</dbReference>
<reference evidence="4" key="1">
    <citation type="submission" date="2020-05" db="UniProtKB">
        <authorList>
            <consortium name="EnsemblMetazoa"/>
        </authorList>
    </citation>
    <scope>IDENTIFICATION</scope>
    <source>
        <strain evidence="4">Jacobina</strain>
    </source>
</reference>
<dbReference type="GO" id="GO:0005778">
    <property type="term" value="C:peroxisomal membrane"/>
    <property type="evidence" value="ECO:0007669"/>
    <property type="project" value="TreeGrafter"/>
</dbReference>
<dbReference type="CTD" id="5824"/>
<proteinExistence type="inferred from homology"/>
<dbReference type="PANTHER" id="PTHR12774:SF2">
    <property type="entry name" value="PEROXISOMAL BIOGENESIS FACTOR 19"/>
    <property type="match status" value="1"/>
</dbReference>
<evidence type="ECO:0000256" key="2">
    <source>
        <dbReference type="ARBA" id="ARBA00029688"/>
    </source>
</evidence>
<comment type="similarity">
    <text evidence="1">Belongs to the peroxin-19 family.</text>
</comment>
<keyword evidence="5" id="KW-1185">Reference proteome</keyword>
<dbReference type="Proteomes" id="UP000092461">
    <property type="component" value="Unassembled WGS sequence"/>
</dbReference>
<sequence length="267" mass="29580">MSAKEEKGTDKELDDLLDSALEDFDKADDAAKGESSEKGNSALPVPEAAQENPWDEEFIKSQMKMFEDRMAKMFEGGAEDGFQKMAEAAAMALNPSTENVSDPQFTQTLTEALRGLSEGAESLQSPFSPDDITEMFGNVDLAGGSGENNAFLPFMQSMMQSLLSAEVLLPSLQDLVSKYPKWLEENGSKVPAADKERYEKQHELLKTVCGELEKESPNDTPEMKKQQFQKVFESMQKMQELGQPPAELMDVNIDPTQLSNPNQCPMM</sequence>
<feature type="region of interest" description="Disordered" evidence="3">
    <location>
        <begin position="1"/>
        <end position="56"/>
    </location>
</feature>
<dbReference type="GeneID" id="129793223"/>